<protein>
    <recommendedName>
        <fullName evidence="5">Myb-like domain-containing protein</fullName>
    </recommendedName>
</protein>
<proteinExistence type="predicted"/>
<organism evidence="6 7">
    <name type="scientific">Lactuca virosa</name>
    <dbReference type="NCBI Taxonomy" id="75947"/>
    <lineage>
        <taxon>Eukaryota</taxon>
        <taxon>Viridiplantae</taxon>
        <taxon>Streptophyta</taxon>
        <taxon>Embryophyta</taxon>
        <taxon>Tracheophyta</taxon>
        <taxon>Spermatophyta</taxon>
        <taxon>Magnoliopsida</taxon>
        <taxon>eudicotyledons</taxon>
        <taxon>Gunneridae</taxon>
        <taxon>Pentapetalae</taxon>
        <taxon>asterids</taxon>
        <taxon>campanulids</taxon>
        <taxon>Asterales</taxon>
        <taxon>Asteraceae</taxon>
        <taxon>Cichorioideae</taxon>
        <taxon>Cichorieae</taxon>
        <taxon>Lactucinae</taxon>
        <taxon>Lactuca</taxon>
    </lineage>
</organism>
<keyword evidence="4" id="KW-0539">Nucleus</keyword>
<sequence length="139" mass="15813">MELERKLTPLIAAALALKSICLVWTPQLHKRFVKVVAHLGVKSVVPKTIMQMMNVEGLTRENGASHLQKYRLFVKRMHGSSNEGPSSSDPLFASATVPRVFTIQISRYYINFSGRIQRLGYKRNDHYSSSVEMLQFCVE</sequence>
<keyword evidence="7" id="KW-1185">Reference proteome</keyword>
<comment type="caution">
    <text evidence="6">The sequence shown here is derived from an EMBL/GenBank/DDBJ whole genome shotgun (WGS) entry which is preliminary data.</text>
</comment>
<dbReference type="AlphaFoldDB" id="A0AAU9P159"/>
<evidence type="ECO:0000256" key="3">
    <source>
        <dbReference type="ARBA" id="ARBA00023163"/>
    </source>
</evidence>
<name>A0AAU9P159_9ASTR</name>
<dbReference type="NCBIfam" id="TIGR01557">
    <property type="entry name" value="myb_SHAQKYF"/>
    <property type="match status" value="1"/>
</dbReference>
<dbReference type="InterPro" id="IPR044841">
    <property type="entry name" value="LUX/BOA-like"/>
</dbReference>
<dbReference type="InterPro" id="IPR009057">
    <property type="entry name" value="Homeodomain-like_sf"/>
</dbReference>
<keyword evidence="2" id="KW-0805">Transcription regulation</keyword>
<dbReference type="GO" id="GO:0005634">
    <property type="term" value="C:nucleus"/>
    <property type="evidence" value="ECO:0007669"/>
    <property type="project" value="UniProtKB-SubCell"/>
</dbReference>
<comment type="subcellular location">
    <subcellularLocation>
        <location evidence="1">Nucleus</location>
    </subcellularLocation>
</comment>
<evidence type="ECO:0000313" key="6">
    <source>
        <dbReference type="EMBL" id="CAH1443832.1"/>
    </source>
</evidence>
<dbReference type="InterPro" id="IPR001005">
    <property type="entry name" value="SANT/Myb"/>
</dbReference>
<dbReference type="FunFam" id="1.10.10.60:FF:000007">
    <property type="entry name" value="Two-component response regulator"/>
    <property type="match status" value="1"/>
</dbReference>
<feature type="domain" description="Myb-like" evidence="5">
    <location>
        <begin position="23"/>
        <end position="71"/>
    </location>
</feature>
<dbReference type="EMBL" id="CAKMRJ010005523">
    <property type="protein sequence ID" value="CAH1443832.1"/>
    <property type="molecule type" value="Genomic_DNA"/>
</dbReference>
<reference evidence="6 7" key="1">
    <citation type="submission" date="2022-01" db="EMBL/GenBank/DDBJ databases">
        <authorList>
            <person name="Xiong W."/>
            <person name="Schranz E."/>
        </authorList>
    </citation>
    <scope>NUCLEOTIDE SEQUENCE [LARGE SCALE GENOMIC DNA]</scope>
</reference>
<dbReference type="PANTHER" id="PTHR31442:SF21">
    <property type="entry name" value="TRANSCRIPTION FACTOR BOA-RELATED"/>
    <property type="match status" value="1"/>
</dbReference>
<gene>
    <name evidence="6" type="ORF">LVIROSA_LOCUS29720</name>
</gene>
<dbReference type="GO" id="GO:0003677">
    <property type="term" value="F:DNA binding"/>
    <property type="evidence" value="ECO:0007669"/>
    <property type="project" value="InterPro"/>
</dbReference>
<evidence type="ECO:0000256" key="1">
    <source>
        <dbReference type="ARBA" id="ARBA00004123"/>
    </source>
</evidence>
<dbReference type="GO" id="GO:0003700">
    <property type="term" value="F:DNA-binding transcription factor activity"/>
    <property type="evidence" value="ECO:0007669"/>
    <property type="project" value="InterPro"/>
</dbReference>
<dbReference type="Proteomes" id="UP001157418">
    <property type="component" value="Unassembled WGS sequence"/>
</dbReference>
<dbReference type="Pfam" id="PF00249">
    <property type="entry name" value="Myb_DNA-binding"/>
    <property type="match status" value="1"/>
</dbReference>
<evidence type="ECO:0000256" key="4">
    <source>
        <dbReference type="ARBA" id="ARBA00023242"/>
    </source>
</evidence>
<dbReference type="InterPro" id="IPR006447">
    <property type="entry name" value="Myb_dom_plants"/>
</dbReference>
<dbReference type="PANTHER" id="PTHR31442">
    <property type="entry name" value="HOMEODOMAIN-LIKE SUPERFAMILY PROTEIN-RELATED"/>
    <property type="match status" value="1"/>
</dbReference>
<evidence type="ECO:0000256" key="2">
    <source>
        <dbReference type="ARBA" id="ARBA00023015"/>
    </source>
</evidence>
<dbReference type="Gene3D" id="1.10.10.60">
    <property type="entry name" value="Homeodomain-like"/>
    <property type="match status" value="1"/>
</dbReference>
<accession>A0AAU9P159</accession>
<keyword evidence="3" id="KW-0804">Transcription</keyword>
<dbReference type="SUPFAM" id="SSF46689">
    <property type="entry name" value="Homeodomain-like"/>
    <property type="match status" value="1"/>
</dbReference>
<evidence type="ECO:0000313" key="7">
    <source>
        <dbReference type="Proteomes" id="UP001157418"/>
    </source>
</evidence>
<evidence type="ECO:0000259" key="5">
    <source>
        <dbReference type="Pfam" id="PF00249"/>
    </source>
</evidence>